<keyword evidence="1" id="KW-0175">Coiled coil</keyword>
<name>A0A9W6XZ24_9STRA</name>
<comment type="caution">
    <text evidence="3">The sequence shown here is derived from an EMBL/GenBank/DDBJ whole genome shotgun (WGS) entry which is preliminary data.</text>
</comment>
<dbReference type="Proteomes" id="UP001165121">
    <property type="component" value="Unassembled WGS sequence"/>
</dbReference>
<dbReference type="EMBL" id="BSXT01002769">
    <property type="protein sequence ID" value="GMF50723.1"/>
    <property type="molecule type" value="Genomic_DNA"/>
</dbReference>
<evidence type="ECO:0000256" key="2">
    <source>
        <dbReference type="SAM" id="MobiDB-lite"/>
    </source>
</evidence>
<evidence type="ECO:0000313" key="3">
    <source>
        <dbReference type="EMBL" id="GMF50723.1"/>
    </source>
</evidence>
<sequence>MYHLKCENIEQELQQVRLDIEIIRDKILEEEREVTHLGSKTATALSTAVVHEDAAESVQYYRSEAAELEELARGLETELQKLAEVEPVVHFAATLIQAMYRGVRMLQSKELCYERIHASWVIRNQKLWDASARIIAGLYHIQRAKQERVFLRRDRAARLILRLYRDVQARTAAKQSLQWKKVKLHAKELAKRKLRSLVQLTWSGWQRYTRKEAQRKTIIAFREASGLTKWEKTMARRFLYAYRMRIANREHLEREIVSQLDARVLHHIRTAIQTSDVGPFPRSVHDISSLFLLLIRNDVWAWQVPNEQLYFLAQRYSLPLDLIPLKQIHHWLAEESPSFVDLYAPLPTQTLLLFDTLSQHFALHSRILAQIQQIREAYEAHMLMREYLALLYSANVVRLSPSTTFSSQQRQRAVDILFEKDRVEYLPNLNSTEFPSGGFRKNPVVLVQRDAFTSFHCVWNHHLCERCLAMRSAKLELSWNCKCCGHHHYEANTMSRSLQLEAQGVFIEKNSQDCNPTRVMWASTSERCDFVILNAFLHALAPVNHENREKYSVEVLWKLAMRDAYEPMIKLYNQLQTGSLNDLLNASQDALTWAEACCPPGVTTQLQCFITILKNEWTHLDAQLTREAQAAGALLSGKLTLSKAKRRKKKNQRFGHANERLEPLVNSATNM</sequence>
<evidence type="ECO:0000256" key="1">
    <source>
        <dbReference type="SAM" id="Coils"/>
    </source>
</evidence>
<dbReference type="OrthoDB" id="126660at2759"/>
<feature type="region of interest" description="Disordered" evidence="2">
    <location>
        <begin position="647"/>
        <end position="671"/>
    </location>
</feature>
<keyword evidence="4" id="KW-1185">Reference proteome</keyword>
<feature type="coiled-coil region" evidence="1">
    <location>
        <begin position="6"/>
        <end position="33"/>
    </location>
</feature>
<feature type="coiled-coil region" evidence="1">
    <location>
        <begin position="58"/>
        <end position="85"/>
    </location>
</feature>
<protein>
    <submittedName>
        <fullName evidence="3">Unnamed protein product</fullName>
    </submittedName>
</protein>
<gene>
    <name evidence="3" type="ORF">Pfra01_002029200</name>
</gene>
<proteinExistence type="predicted"/>
<reference evidence="3" key="1">
    <citation type="submission" date="2023-04" db="EMBL/GenBank/DDBJ databases">
        <title>Phytophthora fragariaefolia NBRC 109709.</title>
        <authorList>
            <person name="Ichikawa N."/>
            <person name="Sato H."/>
            <person name="Tonouchi N."/>
        </authorList>
    </citation>
    <scope>NUCLEOTIDE SEQUENCE</scope>
    <source>
        <strain evidence="3">NBRC 109709</strain>
    </source>
</reference>
<dbReference type="AlphaFoldDB" id="A0A9W6XZ24"/>
<accession>A0A9W6XZ24</accession>
<evidence type="ECO:0000313" key="4">
    <source>
        <dbReference type="Proteomes" id="UP001165121"/>
    </source>
</evidence>
<organism evidence="3 4">
    <name type="scientific">Phytophthora fragariaefolia</name>
    <dbReference type="NCBI Taxonomy" id="1490495"/>
    <lineage>
        <taxon>Eukaryota</taxon>
        <taxon>Sar</taxon>
        <taxon>Stramenopiles</taxon>
        <taxon>Oomycota</taxon>
        <taxon>Peronosporomycetes</taxon>
        <taxon>Peronosporales</taxon>
        <taxon>Peronosporaceae</taxon>
        <taxon>Phytophthora</taxon>
    </lineage>
</organism>